<dbReference type="Gene3D" id="3.40.50.880">
    <property type="match status" value="1"/>
</dbReference>
<comment type="similarity">
    <text evidence="3">Belongs to the peptidase C56 family. HSP31-like subfamily.</text>
</comment>
<accession>A0A2A7HRL7</accession>
<dbReference type="Proteomes" id="UP000220006">
    <property type="component" value="Unassembled WGS sequence"/>
</dbReference>
<evidence type="ECO:0000256" key="2">
    <source>
        <dbReference type="ARBA" id="ARBA00023239"/>
    </source>
</evidence>
<dbReference type="InterPro" id="IPR029062">
    <property type="entry name" value="Class_I_gatase-like"/>
</dbReference>
<keyword evidence="1" id="KW-0346">Stress response</keyword>
<dbReference type="PANTHER" id="PTHR48094:SF11">
    <property type="entry name" value="GLUTATHIONE-INDEPENDENT GLYOXALASE HSP31-RELATED"/>
    <property type="match status" value="1"/>
</dbReference>
<comment type="caution">
    <text evidence="5">The sequence shown here is derived from an EMBL/GenBank/DDBJ whole genome shotgun (WGS) entry which is preliminary data.</text>
</comment>
<proteinExistence type="inferred from homology"/>
<dbReference type="SUPFAM" id="SSF52317">
    <property type="entry name" value="Class I glutamine amidotransferase-like"/>
    <property type="match status" value="1"/>
</dbReference>
<dbReference type="AlphaFoldDB" id="A0A2A7HRL7"/>
<evidence type="ECO:0000256" key="1">
    <source>
        <dbReference type="ARBA" id="ARBA00023016"/>
    </source>
</evidence>
<dbReference type="GO" id="GO:0005737">
    <property type="term" value="C:cytoplasm"/>
    <property type="evidence" value="ECO:0007669"/>
    <property type="project" value="TreeGrafter"/>
</dbReference>
<organism evidence="5 6">
    <name type="scientific">Bacillus cereus</name>
    <dbReference type="NCBI Taxonomy" id="1396"/>
    <lineage>
        <taxon>Bacteria</taxon>
        <taxon>Bacillati</taxon>
        <taxon>Bacillota</taxon>
        <taxon>Bacilli</taxon>
        <taxon>Bacillales</taxon>
        <taxon>Bacillaceae</taxon>
        <taxon>Bacillus</taxon>
        <taxon>Bacillus cereus group</taxon>
    </lineage>
</organism>
<feature type="domain" description="DJ-1/PfpI" evidence="4">
    <location>
        <begin position="26"/>
        <end position="213"/>
    </location>
</feature>
<dbReference type="GO" id="GO:0019243">
    <property type="term" value="P:methylglyoxal catabolic process to D-lactate via S-lactoyl-glutathione"/>
    <property type="evidence" value="ECO:0007669"/>
    <property type="project" value="TreeGrafter"/>
</dbReference>
<dbReference type="InterPro" id="IPR002818">
    <property type="entry name" value="DJ-1/PfpI"/>
</dbReference>
<dbReference type="InterPro" id="IPR050325">
    <property type="entry name" value="Prot/Nucl_acid_deglycase"/>
</dbReference>
<dbReference type="GO" id="GO:0019172">
    <property type="term" value="F:glyoxalase III activity"/>
    <property type="evidence" value="ECO:0007669"/>
    <property type="project" value="TreeGrafter"/>
</dbReference>
<dbReference type="EMBL" id="NVLK01000065">
    <property type="protein sequence ID" value="PEC19483.1"/>
    <property type="molecule type" value="Genomic_DNA"/>
</dbReference>
<protein>
    <submittedName>
        <fullName evidence="5">Thiamine biosynthesis protein ThiJ</fullName>
    </submittedName>
</protein>
<evidence type="ECO:0000313" key="5">
    <source>
        <dbReference type="EMBL" id="PEC19483.1"/>
    </source>
</evidence>
<dbReference type="CDD" id="cd03141">
    <property type="entry name" value="GATase1_Hsp31_like"/>
    <property type="match status" value="1"/>
</dbReference>
<name>A0A2A7HRL7_BACCE</name>
<keyword evidence="2" id="KW-0456">Lyase</keyword>
<gene>
    <name evidence="5" type="ORF">COM96_24690</name>
</gene>
<dbReference type="RefSeq" id="WP_097905958.1">
    <property type="nucleotide sequence ID" value="NZ_NVLK01000065.1"/>
</dbReference>
<sequence length="223" mass="24412">MLKRILLVSTSAHDMNGHPTGLWLEELAAPYNLFKKAQFDLDIVSIKGGRVPIDRVSIPNGIPREFKYVASLLQNTKSISIAHFSDYDAVLFGGGHGAIVDFPGNPYVANLIENMYNNNRIVAAVCHGVSSLVGVKNKDGSFFSAGKRITGYTNDEEKAVHLEKRVPFLLESKLKEEGALFYVAPNFTPHVVVDGRLITGQNPQSSVEIGKAIKRAVNKLSSF</sequence>
<dbReference type="PANTHER" id="PTHR48094">
    <property type="entry name" value="PROTEIN/NUCLEIC ACID DEGLYCASE DJ-1-RELATED"/>
    <property type="match status" value="1"/>
</dbReference>
<evidence type="ECO:0000259" key="4">
    <source>
        <dbReference type="Pfam" id="PF01965"/>
    </source>
</evidence>
<dbReference type="Pfam" id="PF01965">
    <property type="entry name" value="DJ-1_PfpI"/>
    <property type="match status" value="1"/>
</dbReference>
<reference evidence="5 6" key="1">
    <citation type="submission" date="2017-09" db="EMBL/GenBank/DDBJ databases">
        <title>Large-scale bioinformatics analysis of Bacillus genomes uncovers conserved roles of natural products in bacterial physiology.</title>
        <authorList>
            <consortium name="Agbiome Team Llc"/>
            <person name="Bleich R.M."/>
            <person name="Grubbs K.J."/>
            <person name="Santa Maria K.C."/>
            <person name="Allen S.E."/>
            <person name="Farag S."/>
            <person name="Shank E.A."/>
            <person name="Bowers A."/>
        </authorList>
    </citation>
    <scope>NUCLEOTIDE SEQUENCE [LARGE SCALE GENOMIC DNA]</scope>
    <source>
        <strain evidence="5 6">AFS096845</strain>
    </source>
</reference>
<evidence type="ECO:0000313" key="6">
    <source>
        <dbReference type="Proteomes" id="UP000220006"/>
    </source>
</evidence>
<evidence type="ECO:0000256" key="3">
    <source>
        <dbReference type="ARBA" id="ARBA00038493"/>
    </source>
</evidence>